<feature type="domain" description="ABC transporter" evidence="3">
    <location>
        <begin position="5"/>
        <end position="203"/>
    </location>
</feature>
<protein>
    <submittedName>
        <fullName evidence="4">ABC-F type ribosomal protection protein</fullName>
    </submittedName>
</protein>
<evidence type="ECO:0000256" key="1">
    <source>
        <dbReference type="ARBA" id="ARBA00022741"/>
    </source>
</evidence>
<dbReference type="Pfam" id="PF00005">
    <property type="entry name" value="ABC_tran"/>
    <property type="match status" value="2"/>
</dbReference>
<comment type="caution">
    <text evidence="4">The sequence shown here is derived from an EMBL/GenBank/DDBJ whole genome shotgun (WGS) entry which is preliminary data.</text>
</comment>
<reference evidence="4 5" key="1">
    <citation type="submission" date="2019-05" db="EMBL/GenBank/DDBJ databases">
        <title>Psychrobacillus vulpis sp. nov., a new species isolated from feces of a red fox that inhabits in The Tablas de Daimiel Natural Park, Albacete, Spain.</title>
        <authorList>
            <person name="Rodriguez M."/>
            <person name="Reina J.C."/>
            <person name="Bejar V."/>
            <person name="Llamas I."/>
        </authorList>
    </citation>
    <scope>NUCLEOTIDE SEQUENCE [LARGE SCALE GENOMIC DNA]</scope>
    <source>
        <strain evidence="4 5">NEAU-3TGS17</strain>
    </source>
</reference>
<dbReference type="Gene3D" id="3.40.50.300">
    <property type="entry name" value="P-loop containing nucleotide triphosphate hydrolases"/>
    <property type="match status" value="3"/>
</dbReference>
<dbReference type="EMBL" id="VDGH01000007">
    <property type="protein sequence ID" value="TQR12531.1"/>
    <property type="molecule type" value="Genomic_DNA"/>
</dbReference>
<dbReference type="GO" id="GO:0016887">
    <property type="term" value="F:ATP hydrolysis activity"/>
    <property type="evidence" value="ECO:0007669"/>
    <property type="project" value="InterPro"/>
</dbReference>
<dbReference type="CDD" id="cd03221">
    <property type="entry name" value="ABCF_EF-3"/>
    <property type="match status" value="2"/>
</dbReference>
<dbReference type="Proteomes" id="UP000317316">
    <property type="component" value="Unassembled WGS sequence"/>
</dbReference>
<accession>A0A544T514</accession>
<dbReference type="Pfam" id="PF12848">
    <property type="entry name" value="ABC_tran_Xtn"/>
    <property type="match status" value="1"/>
</dbReference>
<dbReference type="SMART" id="SM00382">
    <property type="entry name" value="AAA"/>
    <property type="match status" value="2"/>
</dbReference>
<dbReference type="RefSeq" id="WP_142539311.1">
    <property type="nucleotide sequence ID" value="NZ_BMIE01000006.1"/>
</dbReference>
<evidence type="ECO:0000313" key="4">
    <source>
        <dbReference type="EMBL" id="TQR12531.1"/>
    </source>
</evidence>
<dbReference type="InterPro" id="IPR051309">
    <property type="entry name" value="ABCF_ATPase"/>
</dbReference>
<dbReference type="SUPFAM" id="SSF52540">
    <property type="entry name" value="P-loop containing nucleoside triphosphate hydrolases"/>
    <property type="match status" value="2"/>
</dbReference>
<dbReference type="AlphaFoldDB" id="A0A544T514"/>
<dbReference type="InterPro" id="IPR032781">
    <property type="entry name" value="ABC_tran_Xtn"/>
</dbReference>
<dbReference type="NCBIfam" id="NF000355">
    <property type="entry name" value="ribo_prot_ABC_F"/>
    <property type="match status" value="1"/>
</dbReference>
<proteinExistence type="predicted"/>
<dbReference type="OrthoDB" id="9760950at2"/>
<evidence type="ECO:0000313" key="5">
    <source>
        <dbReference type="Proteomes" id="UP000317316"/>
    </source>
</evidence>
<organism evidence="4 5">
    <name type="scientific">Psychrobacillus lasiicapitis</name>
    <dbReference type="NCBI Taxonomy" id="1636719"/>
    <lineage>
        <taxon>Bacteria</taxon>
        <taxon>Bacillati</taxon>
        <taxon>Bacillota</taxon>
        <taxon>Bacilli</taxon>
        <taxon>Bacillales</taxon>
        <taxon>Bacillaceae</taxon>
        <taxon>Psychrobacillus</taxon>
    </lineage>
</organism>
<dbReference type="InterPro" id="IPR027417">
    <property type="entry name" value="P-loop_NTPase"/>
</dbReference>
<dbReference type="GO" id="GO:0005524">
    <property type="term" value="F:ATP binding"/>
    <property type="evidence" value="ECO:0007669"/>
    <property type="project" value="UniProtKB-KW"/>
</dbReference>
<evidence type="ECO:0000256" key="2">
    <source>
        <dbReference type="ARBA" id="ARBA00022840"/>
    </source>
</evidence>
<evidence type="ECO:0000259" key="3">
    <source>
        <dbReference type="PROSITE" id="PS50893"/>
    </source>
</evidence>
<gene>
    <name evidence="4" type="primary">abc-f</name>
    <name evidence="4" type="ORF">FG382_12965</name>
</gene>
<dbReference type="PANTHER" id="PTHR42855">
    <property type="entry name" value="ABC TRANSPORTER ATP-BINDING SUBUNIT"/>
    <property type="match status" value="1"/>
</dbReference>
<dbReference type="InterPro" id="IPR003593">
    <property type="entry name" value="AAA+_ATPase"/>
</dbReference>
<keyword evidence="5" id="KW-1185">Reference proteome</keyword>
<dbReference type="PANTHER" id="PTHR42855:SF2">
    <property type="entry name" value="DRUG RESISTANCE ABC TRANSPORTER,ATP-BINDING PROTEIN"/>
    <property type="match status" value="1"/>
</dbReference>
<feature type="domain" description="ABC transporter" evidence="3">
    <location>
        <begin position="295"/>
        <end position="506"/>
    </location>
</feature>
<name>A0A544T514_9BACI</name>
<dbReference type="InterPro" id="IPR003439">
    <property type="entry name" value="ABC_transporter-like_ATP-bd"/>
</dbReference>
<keyword evidence="1" id="KW-0547">Nucleotide-binding</keyword>
<dbReference type="PROSITE" id="PS50893">
    <property type="entry name" value="ABC_TRANSPORTER_2"/>
    <property type="match status" value="2"/>
</dbReference>
<keyword evidence="2" id="KW-0067">ATP-binding</keyword>
<sequence>MTLHGKLMNISITFGEKIILENITADLPTGAVIGITGRNGEGKSSLLSVVAKETIPSSGSIEWFGTTPTIGYFKQEDDQFKNDDFADEERAYFSKWSVPGHREYNDLSGGEKMKSRLSRVFAEKSQLLLLDEPTNHLDQESLSFLKQQIQAYPGTIILVSHDRYFLDEVANWIWEVENKKLTVYAGNYTSFRQKKEESRLSQQRLYDAQQTKIKQVEKQMAALRNWSAKAHADSTKHEFNKEYYRVKAKKMDVQIRSKKKRLELELSKNTIDQPEAEKEVAFSIEGNKKKGKRVIEAKRLSKTFEDRLLFQNATFTVQSQERIGIIGSNGSGKSTFFRMLLGEENGQGELWKSEAMNIGYLRQTVFDLPEEKTPFEFFGPTDFETRGQIQTLMMNLGFSKDHWSRPIRTMSMGERVKLKLMEFILDQKDVLLLDEPTNHLDLPSREQLEKTLSSYPGTILLVTHDRYFLEKLTNKLLIFENKTIRKVEMGYSEWMHKKNESLREKELLTLETERQAVLGQLSYLQKKDAKYNELDQQFIALTKQINKLKKK</sequence>